<evidence type="ECO:0000256" key="1">
    <source>
        <dbReference type="SAM" id="SignalP"/>
    </source>
</evidence>
<reference evidence="2" key="1">
    <citation type="submission" date="2023-02" db="EMBL/GenBank/DDBJ databases">
        <title>Escherichia albertii as a potential enteropathogen in the light of epidemiological and genomic studies.</title>
        <authorList>
            <person name="Leszczynska K."/>
            <person name="Swiecicka I."/>
            <person name="Daniluk T."/>
            <person name="Lebensztejn D."/>
            <person name="Chmielewska S."/>
            <person name="Leszczynska D."/>
            <person name="Gawor J."/>
            <person name="Kliber M."/>
        </authorList>
    </citation>
    <scope>NUCLEOTIDE SEQUENCE</scope>
    <source>
        <strain evidence="2">BIA_7</strain>
    </source>
</reference>
<keyword evidence="1" id="KW-0732">Signal</keyword>
<dbReference type="AlphaFoldDB" id="A0AAX3MGB4"/>
<evidence type="ECO:0000313" key="2">
    <source>
        <dbReference type="EMBL" id="WDB27334.1"/>
    </source>
</evidence>
<evidence type="ECO:0000313" key="3">
    <source>
        <dbReference type="Proteomes" id="UP001219219"/>
    </source>
</evidence>
<dbReference type="RefSeq" id="WP_273819706.1">
    <property type="nucleotide sequence ID" value="NZ_JAWJKB010000002.1"/>
</dbReference>
<feature type="signal peptide" evidence="1">
    <location>
        <begin position="1"/>
        <end position="20"/>
    </location>
</feature>
<sequence>MKMTRYFLGLLMLLSFGGQADTYVGDLHTYFGAGNPAMTNFTLYLEVVTPHGTYYGTYQEPSQRLNTGNITNIYWSDTTGTIHAPRLNMGAASGAGSIGPCPGVHDAPNTSAWGCYFTNISVYVDQPVGGCPWLISSYITTFYHSTFTGDQGPYTGPKAHNSSCPPVAVAPYDVSWDENYVAHNKTVRLPGGGGVVTQTLSTYLMKDGQLCDGSQPDERGLYCRLVAQLMTFTASGCDDARVSVTPTPHPITDKQLHDMVLQVNTSNNVPAIAATCRFQYILNEL</sequence>
<name>A0AAX3MGB4_ESCAL</name>
<dbReference type="Pfam" id="PF11245">
    <property type="entry name" value="DUF2544"/>
    <property type="match status" value="1"/>
</dbReference>
<accession>A0AAX3MGB4</accession>
<protein>
    <submittedName>
        <fullName evidence="2">StfH/YfcO family fimbrial adhesin</fullName>
    </submittedName>
</protein>
<dbReference type="EMBL" id="CP117562">
    <property type="protein sequence ID" value="WDB27334.1"/>
    <property type="molecule type" value="Genomic_DNA"/>
</dbReference>
<dbReference type="Proteomes" id="UP001219219">
    <property type="component" value="Chromosome"/>
</dbReference>
<organism evidence="2 3">
    <name type="scientific">Escherichia albertii</name>
    <dbReference type="NCBI Taxonomy" id="208962"/>
    <lineage>
        <taxon>Bacteria</taxon>
        <taxon>Pseudomonadati</taxon>
        <taxon>Pseudomonadota</taxon>
        <taxon>Gammaproteobacteria</taxon>
        <taxon>Enterobacterales</taxon>
        <taxon>Enterobacteriaceae</taxon>
        <taxon>Escherichia</taxon>
    </lineage>
</organism>
<proteinExistence type="predicted"/>
<feature type="chain" id="PRO_5043960011" evidence="1">
    <location>
        <begin position="21"/>
        <end position="285"/>
    </location>
</feature>
<dbReference type="InterPro" id="IPR021407">
    <property type="entry name" value="DUF2544"/>
</dbReference>
<gene>
    <name evidence="2" type="ORF">PS049_13115</name>
</gene>